<evidence type="ECO:0000256" key="1">
    <source>
        <dbReference type="ARBA" id="ARBA00004571"/>
    </source>
</evidence>
<dbReference type="GO" id="GO:0015344">
    <property type="term" value="F:siderophore uptake transmembrane transporter activity"/>
    <property type="evidence" value="ECO:0007669"/>
    <property type="project" value="TreeGrafter"/>
</dbReference>
<evidence type="ECO:0000259" key="10">
    <source>
        <dbReference type="Pfam" id="PF07715"/>
    </source>
</evidence>
<keyword evidence="7 8" id="KW-0998">Cell outer membrane</keyword>
<reference evidence="11 12" key="2">
    <citation type="submission" date="2017-06" db="EMBL/GenBank/DDBJ databases">
        <authorList>
            <person name="Kim H.J."/>
            <person name="Triplett B.A."/>
        </authorList>
    </citation>
    <scope>NUCLEOTIDE SEQUENCE [LARGE SCALE GENOMIC DNA]</scope>
    <source>
        <strain evidence="11 12">BZC3</strain>
    </source>
</reference>
<name>A0A1Z3LTX0_BREDI</name>
<keyword evidence="4 8" id="KW-0812">Transmembrane</keyword>
<evidence type="ECO:0000256" key="6">
    <source>
        <dbReference type="ARBA" id="ARBA00023136"/>
    </source>
</evidence>
<keyword evidence="6 8" id="KW-0472">Membrane</keyword>
<feature type="chain" id="PRO_5013300674" description="TonB-dependent receptor plug domain-containing protein" evidence="9">
    <location>
        <begin position="22"/>
        <end position="293"/>
    </location>
</feature>
<dbReference type="Pfam" id="PF07715">
    <property type="entry name" value="Plug"/>
    <property type="match status" value="1"/>
</dbReference>
<dbReference type="SUPFAM" id="SSF56935">
    <property type="entry name" value="Porins"/>
    <property type="match status" value="2"/>
</dbReference>
<dbReference type="EMBL" id="CP021995">
    <property type="protein sequence ID" value="ASD25601.1"/>
    <property type="molecule type" value="Genomic_DNA"/>
</dbReference>
<dbReference type="RefSeq" id="WP_088409823.1">
    <property type="nucleotide sequence ID" value="NZ_CP021995.1"/>
</dbReference>
<dbReference type="PROSITE" id="PS52016">
    <property type="entry name" value="TONB_DEPENDENT_REC_3"/>
    <property type="match status" value="1"/>
</dbReference>
<dbReference type="InterPro" id="IPR037066">
    <property type="entry name" value="Plug_dom_sf"/>
</dbReference>
<dbReference type="GO" id="GO:0044718">
    <property type="term" value="P:siderophore transmembrane transport"/>
    <property type="evidence" value="ECO:0007669"/>
    <property type="project" value="TreeGrafter"/>
</dbReference>
<feature type="domain" description="TonB-dependent receptor plug" evidence="10">
    <location>
        <begin position="62"/>
        <end position="160"/>
    </location>
</feature>
<dbReference type="InterPro" id="IPR039426">
    <property type="entry name" value="TonB-dep_rcpt-like"/>
</dbReference>
<gene>
    <name evidence="11" type="ORF">CD943_01035</name>
</gene>
<feature type="signal peptide" evidence="9">
    <location>
        <begin position="1"/>
        <end position="21"/>
    </location>
</feature>
<comment type="similarity">
    <text evidence="8">Belongs to the TonB-dependent receptor family.</text>
</comment>
<evidence type="ECO:0000256" key="4">
    <source>
        <dbReference type="ARBA" id="ARBA00022692"/>
    </source>
</evidence>
<dbReference type="Gene3D" id="2.170.130.10">
    <property type="entry name" value="TonB-dependent receptor, plug domain"/>
    <property type="match status" value="1"/>
</dbReference>
<dbReference type="AlphaFoldDB" id="A0A1Z3LTX0"/>
<dbReference type="PANTHER" id="PTHR30069:SF29">
    <property type="entry name" value="HEMOGLOBIN AND HEMOGLOBIN-HAPTOGLOBIN-BINDING PROTEIN 1-RELATED"/>
    <property type="match status" value="1"/>
</dbReference>
<dbReference type="InterPro" id="IPR036942">
    <property type="entry name" value="Beta-barrel_TonB_sf"/>
</dbReference>
<evidence type="ECO:0000256" key="7">
    <source>
        <dbReference type="ARBA" id="ARBA00023237"/>
    </source>
</evidence>
<proteinExistence type="inferred from homology"/>
<protein>
    <recommendedName>
        <fullName evidence="10">TonB-dependent receptor plug domain-containing protein</fullName>
    </recommendedName>
</protein>
<evidence type="ECO:0000313" key="11">
    <source>
        <dbReference type="EMBL" id="ASD25601.1"/>
    </source>
</evidence>
<dbReference type="InterPro" id="IPR012910">
    <property type="entry name" value="Plug_dom"/>
</dbReference>
<keyword evidence="3 8" id="KW-1134">Transmembrane beta strand</keyword>
<dbReference type="Gene3D" id="2.40.170.20">
    <property type="entry name" value="TonB-dependent receptor, beta-barrel domain"/>
    <property type="match status" value="1"/>
</dbReference>
<reference evidence="11 12" key="1">
    <citation type="submission" date="2017-06" db="EMBL/GenBank/DDBJ databases">
        <title>Biodegradation of gentamicin by bacterial consortia AMQD4 in synthetic medium and raw gentamicin sewage.</title>
        <authorList>
            <person name="Chang H."/>
            <person name="Feng Y."/>
            <person name="Li Z."/>
            <person name="Xue J."/>
            <person name="Cheng D."/>
        </authorList>
    </citation>
    <scope>NUCLEOTIDE SEQUENCE [LARGE SCALE GENOMIC DNA]</scope>
    <source>
        <strain evidence="11 12">BZC3</strain>
    </source>
</reference>
<evidence type="ECO:0000256" key="9">
    <source>
        <dbReference type="SAM" id="SignalP"/>
    </source>
</evidence>
<keyword evidence="5 9" id="KW-0732">Signal</keyword>
<dbReference type="Proteomes" id="UP000197024">
    <property type="component" value="Chromosome"/>
</dbReference>
<evidence type="ECO:0000256" key="3">
    <source>
        <dbReference type="ARBA" id="ARBA00022452"/>
    </source>
</evidence>
<keyword evidence="2 8" id="KW-0813">Transport</keyword>
<evidence type="ECO:0000256" key="8">
    <source>
        <dbReference type="PROSITE-ProRule" id="PRU01360"/>
    </source>
</evidence>
<dbReference type="GO" id="GO:0009279">
    <property type="term" value="C:cell outer membrane"/>
    <property type="evidence" value="ECO:0007669"/>
    <property type="project" value="UniProtKB-SubCell"/>
</dbReference>
<organism evidence="11 12">
    <name type="scientific">Brevundimonas diminuta</name>
    <name type="common">Pseudomonas diminuta</name>
    <dbReference type="NCBI Taxonomy" id="293"/>
    <lineage>
        <taxon>Bacteria</taxon>
        <taxon>Pseudomonadati</taxon>
        <taxon>Pseudomonadota</taxon>
        <taxon>Alphaproteobacteria</taxon>
        <taxon>Caulobacterales</taxon>
        <taxon>Caulobacteraceae</taxon>
        <taxon>Brevundimonas</taxon>
    </lineage>
</organism>
<evidence type="ECO:0000256" key="2">
    <source>
        <dbReference type="ARBA" id="ARBA00022448"/>
    </source>
</evidence>
<sequence length="293" mass="31523">MKRLLLATTAVALLSGGVAHARVQSQGEEFGGCPGENLGEAYRLGEVVVTARDRMGRPAGGAVIRADDIERFGRTSVDQALDLLPGISAVSTGGSRNERYASIRGFDRFQTTLSIDGVRVFLPADNRVDLARFLTADLSQVQVAKGYVSVLDGPGAMGGAINLVTRRPTQAFEGEVGVGVEFDNRLQTARHAVTARVGDASQRGYAQISGVYAERGHWSLPRGFEATTLEDGGRRDFSDTVDWRINLITAEVALTPAVDLIFGARNLFDATYMLTDGYPEAGRSVRLDLKARF</sequence>
<comment type="subcellular location">
    <subcellularLocation>
        <location evidence="1 8">Cell outer membrane</location>
        <topology evidence="1 8">Multi-pass membrane protein</topology>
    </subcellularLocation>
</comment>
<dbReference type="PANTHER" id="PTHR30069">
    <property type="entry name" value="TONB-DEPENDENT OUTER MEMBRANE RECEPTOR"/>
    <property type="match status" value="1"/>
</dbReference>
<accession>A0A1Z3LTX0</accession>
<evidence type="ECO:0000256" key="5">
    <source>
        <dbReference type="ARBA" id="ARBA00022729"/>
    </source>
</evidence>
<evidence type="ECO:0000313" key="12">
    <source>
        <dbReference type="Proteomes" id="UP000197024"/>
    </source>
</evidence>